<dbReference type="GO" id="GO:0042773">
    <property type="term" value="P:ATP synthesis coupled electron transport"/>
    <property type="evidence" value="ECO:0007669"/>
    <property type="project" value="TreeGrafter"/>
</dbReference>
<evidence type="ECO:0000259" key="21">
    <source>
        <dbReference type="PROSITE" id="PS50857"/>
    </source>
</evidence>
<dbReference type="GO" id="GO:0004129">
    <property type="term" value="F:cytochrome-c oxidase activity"/>
    <property type="evidence" value="ECO:0007669"/>
    <property type="project" value="UniProtKB-EC"/>
</dbReference>
<dbReference type="STRING" id="1385512.N784_07880"/>
<keyword evidence="8" id="KW-1278">Translocase</keyword>
<keyword evidence="7 16" id="KW-0479">Metal-binding</keyword>
<keyword evidence="6 17" id="KW-0812">Transmembrane</keyword>
<dbReference type="PRINTS" id="PR01166">
    <property type="entry name" value="CYCOXIDASEII"/>
</dbReference>
<feature type="domain" description="Cytochrome oxidase subunit II copper A binding" evidence="21">
    <location>
        <begin position="128"/>
        <end position="243"/>
    </location>
</feature>
<keyword evidence="4 16" id="KW-0349">Heme</keyword>
<evidence type="ECO:0000256" key="17">
    <source>
        <dbReference type="RuleBase" id="RU000456"/>
    </source>
</evidence>
<feature type="region of interest" description="Disordered" evidence="19">
    <location>
        <begin position="316"/>
        <end position="344"/>
    </location>
</feature>
<name>A0A0A5G635_9BACI</name>
<comment type="catalytic activity">
    <reaction evidence="15 18">
        <text>4 Fe(II)-[cytochrome c] + O2 + 8 H(+)(in) = 4 Fe(III)-[cytochrome c] + 2 H2O + 4 H(+)(out)</text>
        <dbReference type="Rhea" id="RHEA:11436"/>
        <dbReference type="Rhea" id="RHEA-COMP:10350"/>
        <dbReference type="Rhea" id="RHEA-COMP:14399"/>
        <dbReference type="ChEBI" id="CHEBI:15377"/>
        <dbReference type="ChEBI" id="CHEBI:15378"/>
        <dbReference type="ChEBI" id="CHEBI:15379"/>
        <dbReference type="ChEBI" id="CHEBI:29033"/>
        <dbReference type="ChEBI" id="CHEBI:29034"/>
        <dbReference type="EC" id="7.1.1.9"/>
    </reaction>
</comment>
<dbReference type="NCBIfam" id="TIGR02866">
    <property type="entry name" value="CoxB"/>
    <property type="match status" value="1"/>
</dbReference>
<comment type="cofactor">
    <cofactor evidence="18">
        <name>Cu cation</name>
        <dbReference type="ChEBI" id="CHEBI:23378"/>
    </cofactor>
    <text evidence="18">Binds a copper A center.</text>
</comment>
<evidence type="ECO:0000256" key="14">
    <source>
        <dbReference type="ARBA" id="ARBA00024688"/>
    </source>
</evidence>
<dbReference type="PROSITE" id="PS51007">
    <property type="entry name" value="CYTC"/>
    <property type="match status" value="1"/>
</dbReference>
<dbReference type="SUPFAM" id="SSF49503">
    <property type="entry name" value="Cupredoxins"/>
    <property type="match status" value="1"/>
</dbReference>
<dbReference type="PROSITE" id="PS00078">
    <property type="entry name" value="COX2"/>
    <property type="match status" value="1"/>
</dbReference>
<gene>
    <name evidence="24" type="ORF">N784_07880</name>
</gene>
<dbReference type="PROSITE" id="PS50999">
    <property type="entry name" value="COX2_TM"/>
    <property type="match status" value="1"/>
</dbReference>
<comment type="caution">
    <text evidence="24">The sequence shown here is derived from an EMBL/GenBank/DDBJ whole genome shotgun (WGS) entry which is preliminary data.</text>
</comment>
<dbReference type="InterPro" id="IPR036909">
    <property type="entry name" value="Cyt_c-like_dom_sf"/>
</dbReference>
<dbReference type="PROSITE" id="PS50857">
    <property type="entry name" value="COX2_CUA"/>
    <property type="match status" value="1"/>
</dbReference>
<evidence type="ECO:0000256" key="10">
    <source>
        <dbReference type="ARBA" id="ARBA00022989"/>
    </source>
</evidence>
<dbReference type="Pfam" id="PF02790">
    <property type="entry name" value="COX2_TM"/>
    <property type="match status" value="1"/>
</dbReference>
<dbReference type="InterPro" id="IPR014222">
    <property type="entry name" value="Cyt_c_oxidase_su2"/>
</dbReference>
<dbReference type="SUPFAM" id="SSF46626">
    <property type="entry name" value="Cytochrome c"/>
    <property type="match status" value="1"/>
</dbReference>
<dbReference type="Proteomes" id="UP000030401">
    <property type="component" value="Unassembled WGS sequence"/>
</dbReference>
<dbReference type="Gene3D" id="2.60.40.420">
    <property type="entry name" value="Cupredoxins - blue copper proteins"/>
    <property type="match status" value="1"/>
</dbReference>
<keyword evidence="3 17" id="KW-0813">Transport</keyword>
<evidence type="ECO:0000256" key="4">
    <source>
        <dbReference type="ARBA" id="ARBA00022617"/>
    </source>
</evidence>
<evidence type="ECO:0000256" key="12">
    <source>
        <dbReference type="ARBA" id="ARBA00023008"/>
    </source>
</evidence>
<comment type="similarity">
    <text evidence="2 17">Belongs to the cytochrome c oxidase subunit 2 family.</text>
</comment>
<evidence type="ECO:0000256" key="20">
    <source>
        <dbReference type="SAM" id="Phobius"/>
    </source>
</evidence>
<dbReference type="PANTHER" id="PTHR22888">
    <property type="entry name" value="CYTOCHROME C OXIDASE, SUBUNIT II"/>
    <property type="match status" value="1"/>
</dbReference>
<dbReference type="PANTHER" id="PTHR22888:SF10">
    <property type="entry name" value="CYTOCHROME C OXIDASE SUBUNIT 2"/>
    <property type="match status" value="1"/>
</dbReference>
<evidence type="ECO:0000313" key="24">
    <source>
        <dbReference type="EMBL" id="KGX88581.1"/>
    </source>
</evidence>
<evidence type="ECO:0000256" key="16">
    <source>
        <dbReference type="PROSITE-ProRule" id="PRU00433"/>
    </source>
</evidence>
<dbReference type="OrthoDB" id="9781261at2"/>
<dbReference type="InterPro" id="IPR001505">
    <property type="entry name" value="Copper_CuA"/>
</dbReference>
<evidence type="ECO:0000256" key="9">
    <source>
        <dbReference type="ARBA" id="ARBA00022982"/>
    </source>
</evidence>
<evidence type="ECO:0000256" key="19">
    <source>
        <dbReference type="SAM" id="MobiDB-lite"/>
    </source>
</evidence>
<dbReference type="Pfam" id="PF00034">
    <property type="entry name" value="Cytochrom_C"/>
    <property type="match status" value="1"/>
</dbReference>
<sequence>MKGWMGKSRIVLLFSFLMLFLAGCGDPQLSALQPKGEGAQASYDLMMLSVIIMAGVGAIVTIIYVFVLIRYRQKKGKEDYVPKQVEGSKSLEIVWTAIPIVLLIILAVPTVQKTFMLAETTPSEENKEDAVVVEVTGNQYWWHYSYKYKGEEIQTSQDLYIPTDQRVYLKLTATDVIHSFWVPTISGKMDTNPGHNENEMFLNAYEEGLYSGKCAELCGPSHSLMDFKVVAVSAEEFDQWFNDMKNADPEATPETASAQEGKELFEDQNCIACHAIGNSPAAVGPNLTSFGDRAEIAGIMDNNKENLIEWLQHPENVKPGNKMTGKYGNTEAEKPLTDDEASKIADYLLQLQPSEVTPEDAKEEK</sequence>
<dbReference type="AlphaFoldDB" id="A0A0A5G635"/>
<feature type="domain" description="Cytochrome oxidase subunit II transmembrane region profile" evidence="22">
    <location>
        <begin position="23"/>
        <end position="121"/>
    </location>
</feature>
<dbReference type="InterPro" id="IPR002429">
    <property type="entry name" value="CcO_II-like_C"/>
</dbReference>
<dbReference type="SUPFAM" id="SSF81464">
    <property type="entry name" value="Cytochrome c oxidase subunit II-like, transmembrane region"/>
    <property type="match status" value="1"/>
</dbReference>
<evidence type="ECO:0000256" key="5">
    <source>
        <dbReference type="ARBA" id="ARBA00022660"/>
    </source>
</evidence>
<evidence type="ECO:0000259" key="23">
    <source>
        <dbReference type="PROSITE" id="PS51007"/>
    </source>
</evidence>
<dbReference type="GO" id="GO:0005886">
    <property type="term" value="C:plasma membrane"/>
    <property type="evidence" value="ECO:0007669"/>
    <property type="project" value="UniProtKB-SubCell"/>
</dbReference>
<proteinExistence type="inferred from homology"/>
<evidence type="ECO:0000259" key="22">
    <source>
        <dbReference type="PROSITE" id="PS50999"/>
    </source>
</evidence>
<dbReference type="EMBL" id="AVPG01000002">
    <property type="protein sequence ID" value="KGX88581.1"/>
    <property type="molecule type" value="Genomic_DNA"/>
</dbReference>
<keyword evidence="12 18" id="KW-0186">Copper</keyword>
<dbReference type="Pfam" id="PF00116">
    <property type="entry name" value="COX2"/>
    <property type="match status" value="1"/>
</dbReference>
<dbReference type="Gene3D" id="1.10.287.90">
    <property type="match status" value="1"/>
</dbReference>
<dbReference type="InterPro" id="IPR011759">
    <property type="entry name" value="Cyt_c_oxidase_su2_TM_dom"/>
</dbReference>
<evidence type="ECO:0000256" key="7">
    <source>
        <dbReference type="ARBA" id="ARBA00022723"/>
    </source>
</evidence>
<dbReference type="InterPro" id="IPR045187">
    <property type="entry name" value="CcO_II"/>
</dbReference>
<dbReference type="CDD" id="cd04213">
    <property type="entry name" value="CuRO_CcO_Caa3_II"/>
    <property type="match status" value="1"/>
</dbReference>
<dbReference type="eggNOG" id="COG1622">
    <property type="taxonomic scope" value="Bacteria"/>
</dbReference>
<feature type="domain" description="Cytochrome c" evidence="23">
    <location>
        <begin position="256"/>
        <end position="352"/>
    </location>
</feature>
<evidence type="ECO:0000256" key="3">
    <source>
        <dbReference type="ARBA" id="ARBA00022448"/>
    </source>
</evidence>
<dbReference type="InterPro" id="IPR008972">
    <property type="entry name" value="Cupredoxin"/>
</dbReference>
<evidence type="ECO:0000256" key="8">
    <source>
        <dbReference type="ARBA" id="ARBA00022967"/>
    </source>
</evidence>
<evidence type="ECO:0000256" key="13">
    <source>
        <dbReference type="ARBA" id="ARBA00023136"/>
    </source>
</evidence>
<dbReference type="eggNOG" id="COG2010">
    <property type="taxonomic scope" value="Bacteria"/>
</dbReference>
<keyword evidence="10 20" id="KW-1133">Transmembrane helix</keyword>
<evidence type="ECO:0000256" key="6">
    <source>
        <dbReference type="ARBA" id="ARBA00022692"/>
    </source>
</evidence>
<feature type="transmembrane region" description="Helical" evidence="20">
    <location>
        <begin position="47"/>
        <end position="69"/>
    </location>
</feature>
<accession>A0A0A5G635</accession>
<keyword evidence="9 17" id="KW-0249">Electron transport</keyword>
<comment type="subcellular location">
    <subcellularLocation>
        <location evidence="17">Cell membrane</location>
        <topology evidence="17">Multi-pass membrane protein</topology>
    </subcellularLocation>
    <subcellularLocation>
        <location evidence="1">Membrane</location>
        <topology evidence="1">Multi-pass membrane protein</topology>
    </subcellularLocation>
</comment>
<dbReference type="EC" id="7.1.1.9" evidence="18"/>
<dbReference type="PROSITE" id="PS51257">
    <property type="entry name" value="PROKAR_LIPOPROTEIN"/>
    <property type="match status" value="1"/>
</dbReference>
<keyword evidence="5 17" id="KW-0679">Respiratory chain</keyword>
<dbReference type="GO" id="GO:0016491">
    <property type="term" value="F:oxidoreductase activity"/>
    <property type="evidence" value="ECO:0007669"/>
    <property type="project" value="InterPro"/>
</dbReference>
<dbReference type="GO" id="GO:0005507">
    <property type="term" value="F:copper ion binding"/>
    <property type="evidence" value="ECO:0007669"/>
    <property type="project" value="InterPro"/>
</dbReference>
<reference evidence="24 25" key="1">
    <citation type="submission" date="2013-08" db="EMBL/GenBank/DDBJ databases">
        <authorList>
            <person name="Huang J."/>
            <person name="Wang G."/>
        </authorList>
    </citation>
    <scope>NUCLEOTIDE SEQUENCE [LARGE SCALE GENOMIC DNA]</scope>
    <source>
        <strain evidence="24 25">JSM 072002</strain>
    </source>
</reference>
<evidence type="ECO:0000256" key="18">
    <source>
        <dbReference type="RuleBase" id="RU004024"/>
    </source>
</evidence>
<keyword evidence="25" id="KW-1185">Reference proteome</keyword>
<keyword evidence="13 20" id="KW-0472">Membrane</keyword>
<evidence type="ECO:0000256" key="1">
    <source>
        <dbReference type="ARBA" id="ARBA00004141"/>
    </source>
</evidence>
<evidence type="ECO:0000313" key="25">
    <source>
        <dbReference type="Proteomes" id="UP000030401"/>
    </source>
</evidence>
<dbReference type="GO" id="GO:0020037">
    <property type="term" value="F:heme binding"/>
    <property type="evidence" value="ECO:0007669"/>
    <property type="project" value="InterPro"/>
</dbReference>
<organism evidence="24 25">
    <name type="scientific">Pontibacillus litoralis JSM 072002</name>
    <dbReference type="NCBI Taxonomy" id="1385512"/>
    <lineage>
        <taxon>Bacteria</taxon>
        <taxon>Bacillati</taxon>
        <taxon>Bacillota</taxon>
        <taxon>Bacilli</taxon>
        <taxon>Bacillales</taxon>
        <taxon>Bacillaceae</taxon>
        <taxon>Pontibacillus</taxon>
    </lineage>
</organism>
<dbReference type="InterPro" id="IPR034236">
    <property type="entry name" value="CuRO_CcO_Caa3_II"/>
</dbReference>
<protein>
    <recommendedName>
        <fullName evidence="18">Cytochrome c oxidase subunit 2</fullName>
        <ecNumber evidence="18">7.1.1.9</ecNumber>
    </recommendedName>
</protein>
<comment type="function">
    <text evidence="14 18">Subunits I and II form the functional core of the enzyme complex. Electrons originating in cytochrome c are transferred via heme a and Cu(A) to the binuclear center formed by heme a3 and Cu(B).</text>
</comment>
<dbReference type="InterPro" id="IPR036257">
    <property type="entry name" value="Cyt_c_oxidase_su2_TM_sf"/>
</dbReference>
<evidence type="ECO:0000256" key="2">
    <source>
        <dbReference type="ARBA" id="ARBA00007866"/>
    </source>
</evidence>
<keyword evidence="11 16" id="KW-0408">Iron</keyword>
<feature type="transmembrane region" description="Helical" evidence="20">
    <location>
        <begin position="90"/>
        <end position="108"/>
    </location>
</feature>
<feature type="compositionally biased region" description="Basic and acidic residues" evidence="19">
    <location>
        <begin position="331"/>
        <end position="343"/>
    </location>
</feature>
<dbReference type="InterPro" id="IPR009056">
    <property type="entry name" value="Cyt_c-like_dom"/>
</dbReference>
<dbReference type="RefSeq" id="WP_036832263.1">
    <property type="nucleotide sequence ID" value="NZ_AVPG01000002.1"/>
</dbReference>
<evidence type="ECO:0000256" key="11">
    <source>
        <dbReference type="ARBA" id="ARBA00023004"/>
    </source>
</evidence>
<evidence type="ECO:0000256" key="15">
    <source>
        <dbReference type="ARBA" id="ARBA00047816"/>
    </source>
</evidence>